<comment type="caution">
    <text evidence="2">The sequence shown here is derived from an EMBL/GenBank/DDBJ whole genome shotgun (WGS) entry which is preliminary data.</text>
</comment>
<keyword evidence="1" id="KW-0472">Membrane</keyword>
<feature type="transmembrane region" description="Helical" evidence="1">
    <location>
        <begin position="57"/>
        <end position="76"/>
    </location>
</feature>
<proteinExistence type="predicted"/>
<name>A0AAI9BY86_STEMA</name>
<feature type="transmembrane region" description="Helical" evidence="1">
    <location>
        <begin position="269"/>
        <end position="288"/>
    </location>
</feature>
<evidence type="ECO:0008006" key="4">
    <source>
        <dbReference type="Google" id="ProtNLM"/>
    </source>
</evidence>
<dbReference type="EMBL" id="ABLOJW010000002">
    <property type="protein sequence ID" value="EKT4090914.1"/>
    <property type="molecule type" value="Genomic_DNA"/>
</dbReference>
<dbReference type="AlphaFoldDB" id="A0AAI9BY86"/>
<evidence type="ECO:0000256" key="1">
    <source>
        <dbReference type="SAM" id="Phobius"/>
    </source>
</evidence>
<feature type="transmembrane region" description="Helical" evidence="1">
    <location>
        <begin position="205"/>
        <end position="226"/>
    </location>
</feature>
<dbReference type="Proteomes" id="UP001218208">
    <property type="component" value="Unassembled WGS sequence"/>
</dbReference>
<evidence type="ECO:0000313" key="2">
    <source>
        <dbReference type="EMBL" id="EKT4090914.1"/>
    </source>
</evidence>
<keyword evidence="1" id="KW-0812">Transmembrane</keyword>
<protein>
    <recommendedName>
        <fullName evidence="4">Transmembrane protein</fullName>
    </recommendedName>
</protein>
<keyword evidence="1" id="KW-1133">Transmembrane helix</keyword>
<feature type="transmembrane region" description="Helical" evidence="1">
    <location>
        <begin position="12"/>
        <end position="32"/>
    </location>
</feature>
<evidence type="ECO:0000313" key="3">
    <source>
        <dbReference type="Proteomes" id="UP001218208"/>
    </source>
</evidence>
<organism evidence="2 3">
    <name type="scientific">Stenotrophomonas maltophilia</name>
    <name type="common">Pseudomonas maltophilia</name>
    <name type="synonym">Xanthomonas maltophilia</name>
    <dbReference type="NCBI Taxonomy" id="40324"/>
    <lineage>
        <taxon>Bacteria</taxon>
        <taxon>Pseudomonadati</taxon>
        <taxon>Pseudomonadota</taxon>
        <taxon>Gammaproteobacteria</taxon>
        <taxon>Lysobacterales</taxon>
        <taxon>Lysobacteraceae</taxon>
        <taxon>Stenotrophomonas</taxon>
        <taxon>Stenotrophomonas maltophilia group</taxon>
    </lineage>
</organism>
<gene>
    <name evidence="2" type="ORF">QEG23_000386</name>
</gene>
<feature type="transmembrane region" description="Helical" evidence="1">
    <location>
        <begin position="166"/>
        <end position="185"/>
    </location>
</feature>
<feature type="transmembrane region" description="Helical" evidence="1">
    <location>
        <begin position="122"/>
        <end position="145"/>
    </location>
</feature>
<accession>A0AAI9BY86</accession>
<feature type="transmembrane region" description="Helical" evidence="1">
    <location>
        <begin position="88"/>
        <end position="110"/>
    </location>
</feature>
<feature type="transmembrane region" description="Helical" evidence="1">
    <location>
        <begin position="238"/>
        <end position="263"/>
    </location>
</feature>
<sequence>MNRLRLFFSAYPVVLAMAAKLSVLSLFLPGFIEGMAVARGHGMQIGASGFADALVSLAFRLCCFAAAAVLASTVLFGRGGALWIRHPLASGVSFYLMLIVLDHLSVWMYLQMGPPDAHSLVWVVAASLLHTLLLTAVALLPALLLQRGRAIQGPHTGVVSASQVGAGMLLLGGACLPAILVQLRLMALESGSPTVGDGLWLELQIVLLLTLVLAALASTAGVVTGITPSAAPAMGRVLATAALLTGTASLIVILVSGVLLMIAQVPGPFGLLLLALAMLAASAAQYRVARTLASRRLATPAH</sequence>
<reference evidence="2" key="1">
    <citation type="submission" date="2022-07" db="EMBL/GenBank/DDBJ databases">
        <authorList>
            <consortium name="DAFM: The Division of Animal and Food Microbiology"/>
        </authorList>
    </citation>
    <scope>NUCLEOTIDE SEQUENCE</scope>
    <source>
        <strain evidence="2">19MO01SH01-2</strain>
    </source>
</reference>